<evidence type="ECO:0000256" key="5">
    <source>
        <dbReference type="ARBA" id="ARBA00022821"/>
    </source>
</evidence>
<evidence type="ECO:0000256" key="7">
    <source>
        <dbReference type="SAM" id="MobiDB-lite"/>
    </source>
</evidence>
<dbReference type="GO" id="GO:0006952">
    <property type="term" value="P:defense response"/>
    <property type="evidence" value="ECO:0007669"/>
    <property type="project" value="UniProtKB-KW"/>
</dbReference>
<dbReference type="GO" id="GO:0000166">
    <property type="term" value="F:nucleotide binding"/>
    <property type="evidence" value="ECO:0007669"/>
    <property type="project" value="UniProtKB-KW"/>
</dbReference>
<keyword evidence="6" id="KW-0175">Coiled coil</keyword>
<evidence type="ECO:0000256" key="1">
    <source>
        <dbReference type="ARBA" id="ARBA00008894"/>
    </source>
</evidence>
<feature type="region of interest" description="Disordered" evidence="7">
    <location>
        <begin position="107"/>
        <end position="130"/>
    </location>
</feature>
<feature type="compositionally biased region" description="Pro residues" evidence="7">
    <location>
        <begin position="112"/>
        <end position="122"/>
    </location>
</feature>
<comment type="similarity">
    <text evidence="1">Belongs to the disease resistance NB-LRR family.</text>
</comment>
<protein>
    <recommendedName>
        <fullName evidence="8">Disease resistance N-terminal domain-containing protein</fullName>
    </recommendedName>
</protein>
<evidence type="ECO:0000313" key="9">
    <source>
        <dbReference type="EMBL" id="EMS55716.1"/>
    </source>
</evidence>
<evidence type="ECO:0000256" key="2">
    <source>
        <dbReference type="ARBA" id="ARBA00022614"/>
    </source>
</evidence>
<dbReference type="Gene3D" id="1.20.5.4130">
    <property type="match status" value="1"/>
</dbReference>
<feature type="coiled-coil region" evidence="6">
    <location>
        <begin position="31"/>
        <end position="65"/>
    </location>
</feature>
<organism evidence="9">
    <name type="scientific">Triticum urartu</name>
    <name type="common">Red wild einkorn</name>
    <name type="synonym">Crithodium urartu</name>
    <dbReference type="NCBI Taxonomy" id="4572"/>
    <lineage>
        <taxon>Eukaryota</taxon>
        <taxon>Viridiplantae</taxon>
        <taxon>Streptophyta</taxon>
        <taxon>Embryophyta</taxon>
        <taxon>Tracheophyta</taxon>
        <taxon>Spermatophyta</taxon>
        <taxon>Magnoliopsida</taxon>
        <taxon>Liliopsida</taxon>
        <taxon>Poales</taxon>
        <taxon>Poaceae</taxon>
        <taxon>BOP clade</taxon>
        <taxon>Pooideae</taxon>
        <taxon>Triticodae</taxon>
        <taxon>Triticeae</taxon>
        <taxon>Triticinae</taxon>
        <taxon>Triticum</taxon>
    </lineage>
</organism>
<dbReference type="EMBL" id="KD167427">
    <property type="protein sequence ID" value="EMS55716.1"/>
    <property type="molecule type" value="Genomic_DNA"/>
</dbReference>
<keyword evidence="4" id="KW-0547">Nucleotide-binding</keyword>
<feature type="domain" description="Disease resistance N-terminal" evidence="8">
    <location>
        <begin position="19"/>
        <end position="60"/>
    </location>
</feature>
<keyword evidence="2" id="KW-0433">Leucine-rich repeat</keyword>
<dbReference type="AlphaFoldDB" id="M7Z810"/>
<evidence type="ECO:0000256" key="3">
    <source>
        <dbReference type="ARBA" id="ARBA00022737"/>
    </source>
</evidence>
<evidence type="ECO:0000256" key="6">
    <source>
        <dbReference type="SAM" id="Coils"/>
    </source>
</evidence>
<dbReference type="InterPro" id="IPR041118">
    <property type="entry name" value="Rx_N"/>
</dbReference>
<keyword evidence="5" id="KW-0611">Plant defense</keyword>
<name>M7Z810_TRIUA</name>
<keyword evidence="3" id="KW-0677">Repeat</keyword>
<proteinExistence type="inferred from homology"/>
<accession>M7Z810</accession>
<evidence type="ECO:0000256" key="4">
    <source>
        <dbReference type="ARBA" id="ARBA00022741"/>
    </source>
</evidence>
<evidence type="ECO:0000259" key="8">
    <source>
        <dbReference type="Pfam" id="PF18052"/>
    </source>
</evidence>
<dbReference type="STRING" id="4572.M7Z810"/>
<sequence length="138" mass="14707">MAEAGAMIASAVGNRVAIKLGELVNDEIALLWGFRDEVEGLEEKMKDLEAVMRDADNKLRRGEEDGEAVGRATTYTTQGCCRAPCSTTATAGRPACRSQLVPIWLSTTANPAPTPPPQPSSSPPLSIRETPAQILVML</sequence>
<gene>
    <name evidence="9" type="ORF">TRIUR3_21496</name>
</gene>
<reference evidence="9" key="1">
    <citation type="journal article" date="2013" name="Nature">
        <title>Draft genome of the wheat A-genome progenitor Triticum urartu.</title>
        <authorList>
            <person name="Ling H.Q."/>
            <person name="Zhao S."/>
            <person name="Liu D."/>
            <person name="Wang J."/>
            <person name="Sun H."/>
            <person name="Zhang C."/>
            <person name="Fan H."/>
            <person name="Li D."/>
            <person name="Dong L."/>
            <person name="Tao Y."/>
            <person name="Gao C."/>
            <person name="Wu H."/>
            <person name="Li Y."/>
            <person name="Cui Y."/>
            <person name="Guo X."/>
            <person name="Zheng S."/>
            <person name="Wang B."/>
            <person name="Yu K."/>
            <person name="Liang Q."/>
            <person name="Yang W."/>
            <person name="Lou X."/>
            <person name="Chen J."/>
            <person name="Feng M."/>
            <person name="Jian J."/>
            <person name="Zhang X."/>
            <person name="Luo G."/>
            <person name="Jiang Y."/>
            <person name="Liu J."/>
            <person name="Wang Z."/>
            <person name="Sha Y."/>
            <person name="Zhang B."/>
            <person name="Wu H."/>
            <person name="Tang D."/>
            <person name="Shen Q."/>
            <person name="Xue P."/>
            <person name="Zou S."/>
            <person name="Wang X."/>
            <person name="Liu X."/>
            <person name="Wang F."/>
            <person name="Yang Y."/>
            <person name="An X."/>
            <person name="Dong Z."/>
            <person name="Zhang K."/>
            <person name="Zhang X."/>
            <person name="Luo M.C."/>
            <person name="Dvorak J."/>
            <person name="Tong Y."/>
            <person name="Wang J."/>
            <person name="Yang H."/>
            <person name="Li Z."/>
            <person name="Wang D."/>
            <person name="Zhang A."/>
            <person name="Wang J."/>
        </authorList>
    </citation>
    <scope>NUCLEOTIDE SEQUENCE</scope>
</reference>
<dbReference type="Pfam" id="PF18052">
    <property type="entry name" value="Rx_N"/>
    <property type="match status" value="1"/>
</dbReference>